<dbReference type="InterPro" id="IPR003737">
    <property type="entry name" value="GlcNAc_PI_deacetylase-related"/>
</dbReference>
<dbReference type="STRING" id="526226.Gbro_1668"/>
<keyword evidence="1" id="KW-0862">Zinc</keyword>
<dbReference type="HOGENOM" id="CLU_648540_0_0_11"/>
<dbReference type="InterPro" id="IPR041698">
    <property type="entry name" value="Methyltransf_25"/>
</dbReference>
<dbReference type="CDD" id="cd02440">
    <property type="entry name" value="AdoMet_MTases"/>
    <property type="match status" value="1"/>
</dbReference>
<accession>D0L7S5</accession>
<dbReference type="SMR" id="D0L7S5"/>
<dbReference type="KEGG" id="gbr:Gbro_1668"/>
<reference evidence="3 4" key="2">
    <citation type="journal article" date="2010" name="Stand. Genomic Sci.">
        <title>Complete genome sequence of Gordonia bronchialis type strain (3410).</title>
        <authorList>
            <person name="Ivanova N."/>
            <person name="Sikorski J."/>
            <person name="Jando M."/>
            <person name="Lapidus A."/>
            <person name="Nolan M."/>
            <person name="Lucas S."/>
            <person name="Del Rio T.G."/>
            <person name="Tice H."/>
            <person name="Copeland A."/>
            <person name="Cheng J.F."/>
            <person name="Chen F."/>
            <person name="Bruce D."/>
            <person name="Goodwin L."/>
            <person name="Pitluck S."/>
            <person name="Mavromatis K."/>
            <person name="Ovchinnikova G."/>
            <person name="Pati A."/>
            <person name="Chen A."/>
            <person name="Palaniappan K."/>
            <person name="Land M."/>
            <person name="Hauser L."/>
            <person name="Chang Y.J."/>
            <person name="Jeffries C.D."/>
            <person name="Chain P."/>
            <person name="Saunders E."/>
            <person name="Han C."/>
            <person name="Detter J.C."/>
            <person name="Brettin T."/>
            <person name="Rohde M."/>
            <person name="Goker M."/>
            <person name="Bristow J."/>
            <person name="Eisen J.A."/>
            <person name="Markowitz V."/>
            <person name="Hugenholtz P."/>
            <person name="Klenk H.P."/>
            <person name="Kyrpides N.C."/>
        </authorList>
    </citation>
    <scope>NUCLEOTIDE SEQUENCE [LARGE SCALE GENOMIC DNA]</scope>
    <source>
        <strain evidence="4">ATCC 25592 / DSM 43247 / BCRC 13721 / JCM 3198 / KCTC 3076 / NBRC 16047 / NCTC 10667</strain>
    </source>
</reference>
<dbReference type="EMBL" id="CP001802">
    <property type="protein sequence ID" value="ACY20938.1"/>
    <property type="molecule type" value="Genomic_DNA"/>
</dbReference>
<gene>
    <name evidence="3" type="ordered locus">Gbro_1668</name>
</gene>
<dbReference type="Pfam" id="PF02585">
    <property type="entry name" value="PIG-L"/>
    <property type="match status" value="1"/>
</dbReference>
<dbReference type="eggNOG" id="COG2120">
    <property type="taxonomic scope" value="Bacteria"/>
</dbReference>
<name>D0L7S5_GORB4</name>
<organism evidence="3 4">
    <name type="scientific">Gordonia bronchialis (strain ATCC 25592 / DSM 43247 / BCRC 13721 / JCM 3198 / KCTC 3076 / NBRC 16047 / NCTC 10667)</name>
    <name type="common">Rhodococcus bronchialis</name>
    <dbReference type="NCBI Taxonomy" id="526226"/>
    <lineage>
        <taxon>Bacteria</taxon>
        <taxon>Bacillati</taxon>
        <taxon>Actinomycetota</taxon>
        <taxon>Actinomycetes</taxon>
        <taxon>Mycobacteriales</taxon>
        <taxon>Gordoniaceae</taxon>
        <taxon>Gordonia</taxon>
    </lineage>
</organism>
<dbReference type="OrthoDB" id="7062303at2"/>
<dbReference type="InterPro" id="IPR029063">
    <property type="entry name" value="SAM-dependent_MTases_sf"/>
</dbReference>
<evidence type="ECO:0000313" key="3">
    <source>
        <dbReference type="EMBL" id="ACY20938.1"/>
    </source>
</evidence>
<dbReference type="Gene3D" id="3.40.50.150">
    <property type="entry name" value="Vaccinia Virus protein VP39"/>
    <property type="match status" value="1"/>
</dbReference>
<dbReference type="GO" id="GO:0016811">
    <property type="term" value="F:hydrolase activity, acting on carbon-nitrogen (but not peptide) bonds, in linear amides"/>
    <property type="evidence" value="ECO:0007669"/>
    <property type="project" value="TreeGrafter"/>
</dbReference>
<dbReference type="PANTHER" id="PTHR12993:SF28">
    <property type="entry name" value="LMBE FAMILY PROTEIN"/>
    <property type="match status" value="1"/>
</dbReference>
<dbReference type="AlphaFoldDB" id="D0L7S5"/>
<dbReference type="SUPFAM" id="SSF102588">
    <property type="entry name" value="LmbE-like"/>
    <property type="match status" value="1"/>
</dbReference>
<dbReference type="Pfam" id="PF13649">
    <property type="entry name" value="Methyltransf_25"/>
    <property type="match status" value="1"/>
</dbReference>
<dbReference type="InterPro" id="IPR024078">
    <property type="entry name" value="LmbE-like_dom_sf"/>
</dbReference>
<reference evidence="4" key="1">
    <citation type="submission" date="2009-10" db="EMBL/GenBank/DDBJ databases">
        <title>The complete chromosome of Gordonia bronchialis DSM 43247.</title>
        <authorList>
            <consortium name="US DOE Joint Genome Institute (JGI-PGF)"/>
            <person name="Lucas S."/>
            <person name="Copeland A."/>
            <person name="Lapidus A."/>
            <person name="Glavina del Rio T."/>
            <person name="Dalin E."/>
            <person name="Tice H."/>
            <person name="Bruce D."/>
            <person name="Goodwin L."/>
            <person name="Pitluck S."/>
            <person name="Kyrpides N."/>
            <person name="Mavromatis K."/>
            <person name="Ivanova N."/>
            <person name="Ovchinnikova G."/>
            <person name="Saunders E."/>
            <person name="Brettin T."/>
            <person name="Detter J.C."/>
            <person name="Han C."/>
            <person name="Larimer F."/>
            <person name="Land M."/>
            <person name="Hauser L."/>
            <person name="Markowitz V."/>
            <person name="Cheng J.-F."/>
            <person name="Hugenholtz P."/>
            <person name="Woyke T."/>
            <person name="Wu D."/>
            <person name="Jando M."/>
            <person name="Schneider S."/>
            <person name="Goeker M."/>
            <person name="Klenk H.-P."/>
            <person name="Eisen J.A."/>
        </authorList>
    </citation>
    <scope>NUCLEOTIDE SEQUENCE [LARGE SCALE GENOMIC DNA]</scope>
    <source>
        <strain evidence="4">ATCC 25592 / DSM 43247 / BCRC 13721 / JCM 3198 / KCTC 3076 / NBRC 16047 / NCTC 10667</strain>
    </source>
</reference>
<evidence type="ECO:0000313" key="4">
    <source>
        <dbReference type="Proteomes" id="UP000001219"/>
    </source>
</evidence>
<dbReference type="Gene3D" id="3.40.50.10320">
    <property type="entry name" value="LmbE-like"/>
    <property type="match status" value="1"/>
</dbReference>
<sequence length="423" mass="46296">MSLEPFPSGWSTALVLVAHPDDPEYGMAAAVDRWTSEGKRVVYALASSGERGIEGMPPEQCGPLREEEQRTSARVVGVDEVEFWGFPDSDIRNTPELRATIAETIDRVAPQVILSLYGGPEWAPGAPNQRDHMEFSAAVLDAYDAIDGDRPRWLFENGPHPTHAVDVTDHVDAAVASLASHEQYLRVLDPDTPVLDQARAQVDSTTGRRDDFGDRRAACFELKRETVPPPRWLTDTKPGHSQWYIERFRDMAAQGTDLAGEARLIDAMVPRGARILDAGCGPGRLGGYLHTVGHQVVGVDVDPELIAAAQADHPGPHWLVADLSTLDLAAHGEGEPFDAIVCAGNVMVFLAPDTETLVLRRLSAHLKDDGVLVTGFHTDRELTVEHFDTAVAAAGLRLEHRFATWDLRAWHPDADFAVSVLRK</sequence>
<dbReference type="GO" id="GO:0016137">
    <property type="term" value="P:glycoside metabolic process"/>
    <property type="evidence" value="ECO:0007669"/>
    <property type="project" value="UniProtKB-ARBA"/>
</dbReference>
<dbReference type="SUPFAM" id="SSF53335">
    <property type="entry name" value="S-adenosyl-L-methionine-dependent methyltransferases"/>
    <property type="match status" value="1"/>
</dbReference>
<evidence type="ECO:0000259" key="2">
    <source>
        <dbReference type="Pfam" id="PF13649"/>
    </source>
</evidence>
<evidence type="ECO:0000256" key="1">
    <source>
        <dbReference type="ARBA" id="ARBA00022833"/>
    </source>
</evidence>
<dbReference type="Proteomes" id="UP000001219">
    <property type="component" value="Chromosome"/>
</dbReference>
<keyword evidence="4" id="KW-1185">Reference proteome</keyword>
<feature type="domain" description="Methyltransferase" evidence="2">
    <location>
        <begin position="275"/>
        <end position="370"/>
    </location>
</feature>
<proteinExistence type="predicted"/>
<protein>
    <submittedName>
        <fullName evidence="3">LmbE family protein</fullName>
    </submittedName>
</protein>
<dbReference type="PANTHER" id="PTHR12993">
    <property type="entry name" value="N-ACETYLGLUCOSAMINYL-PHOSPHATIDYLINOSITOL DE-N-ACETYLASE-RELATED"/>
    <property type="match status" value="1"/>
</dbReference>
<dbReference type="eggNOG" id="COG2227">
    <property type="taxonomic scope" value="Bacteria"/>
</dbReference>